<dbReference type="InterPro" id="IPR019734">
    <property type="entry name" value="TPR_rpt"/>
</dbReference>
<dbReference type="InterPro" id="IPR011990">
    <property type="entry name" value="TPR-like_helical_dom_sf"/>
</dbReference>
<feature type="repeat" description="TPR" evidence="9">
    <location>
        <begin position="17"/>
        <end position="50"/>
    </location>
</feature>
<evidence type="ECO:0000256" key="7">
    <source>
        <dbReference type="ARBA" id="ARBA00034139"/>
    </source>
</evidence>
<dbReference type="Gene3D" id="1.25.40.10">
    <property type="entry name" value="Tetratricopeptide repeat domain"/>
    <property type="match status" value="1"/>
</dbReference>
<keyword evidence="5" id="KW-0206">Cytoskeleton</keyword>
<evidence type="ECO:0000256" key="6">
    <source>
        <dbReference type="ARBA" id="ARBA00023273"/>
    </source>
</evidence>
<keyword evidence="2" id="KW-0963">Cytoplasm</keyword>
<dbReference type="PANTHER" id="PTHR23040:SF1">
    <property type="entry name" value="OUTER DYNEIN ARM-DOCKING COMPLEX SUBUNIT 4"/>
    <property type="match status" value="1"/>
</dbReference>
<keyword evidence="11" id="KW-1185">Reference proteome</keyword>
<comment type="subcellular location">
    <subcellularLocation>
        <location evidence="1">Cytoplasm</location>
        <location evidence="1">Cytoskeleton</location>
        <location evidence="1">Cilium axoneme</location>
    </subcellularLocation>
</comment>
<dbReference type="InterPro" id="IPR040111">
    <property type="entry name" value="ODAD4"/>
</dbReference>
<evidence type="ECO:0000256" key="4">
    <source>
        <dbReference type="ARBA" id="ARBA00022803"/>
    </source>
</evidence>
<keyword evidence="3" id="KW-0677">Repeat</keyword>
<evidence type="ECO:0000256" key="1">
    <source>
        <dbReference type="ARBA" id="ARBA00004430"/>
    </source>
</evidence>
<evidence type="ECO:0000256" key="9">
    <source>
        <dbReference type="PROSITE-ProRule" id="PRU00339"/>
    </source>
</evidence>
<dbReference type="PANTHER" id="PTHR23040">
    <property type="match status" value="1"/>
</dbReference>
<dbReference type="Proteomes" id="UP001626550">
    <property type="component" value="Unassembled WGS sequence"/>
</dbReference>
<comment type="caution">
    <text evidence="10">The sequence shown here is derived from an EMBL/GenBank/DDBJ whole genome shotgun (WGS) entry which is preliminary data.</text>
</comment>
<sequence length="143" mass="16440">MPKSVDSDEQQGPKSSYEVYRAEGDALLLHKHYKEGIDMFDIALELKPDDPYVLVQRSACYLALGEADKALKDAEKALEPDVKYYRAVYQKAEVLFYLGHFERALVFYHRGNRIRPQFEGFRLGIQKAEESINNCIGSKFITN</sequence>
<dbReference type="SUPFAM" id="SSF48452">
    <property type="entry name" value="TPR-like"/>
    <property type="match status" value="1"/>
</dbReference>
<evidence type="ECO:0000256" key="8">
    <source>
        <dbReference type="ARBA" id="ARBA00034143"/>
    </source>
</evidence>
<gene>
    <name evidence="10" type="primary">TTC25_3</name>
    <name evidence="10" type="ORF">Ciccas_004349</name>
</gene>
<dbReference type="EMBL" id="JBJKFK010000449">
    <property type="protein sequence ID" value="KAL3316992.1"/>
    <property type="molecule type" value="Genomic_DNA"/>
</dbReference>
<dbReference type="SMART" id="SM00028">
    <property type="entry name" value="TPR"/>
    <property type="match status" value="3"/>
</dbReference>
<dbReference type="GO" id="GO:0005930">
    <property type="term" value="C:axoneme"/>
    <property type="evidence" value="ECO:0007669"/>
    <property type="project" value="UniProtKB-SubCell"/>
</dbReference>
<accession>A0ABD2QCL1</accession>
<evidence type="ECO:0000313" key="11">
    <source>
        <dbReference type="Proteomes" id="UP001626550"/>
    </source>
</evidence>
<reference evidence="10 11" key="1">
    <citation type="submission" date="2024-11" db="EMBL/GenBank/DDBJ databases">
        <title>Adaptive evolution of stress response genes in parasites aligns with host niche diversity.</title>
        <authorList>
            <person name="Hahn C."/>
            <person name="Resl P."/>
        </authorList>
    </citation>
    <scope>NUCLEOTIDE SEQUENCE [LARGE SCALE GENOMIC DNA]</scope>
    <source>
        <strain evidence="10">EGGRZ-B1_66</strain>
        <tissue evidence="10">Body</tissue>
    </source>
</reference>
<keyword evidence="4 9" id="KW-0802">TPR repeat</keyword>
<evidence type="ECO:0000313" key="10">
    <source>
        <dbReference type="EMBL" id="KAL3316992.1"/>
    </source>
</evidence>
<keyword evidence="6" id="KW-0966">Cell projection</keyword>
<name>A0ABD2QCL1_9PLAT</name>
<protein>
    <recommendedName>
        <fullName evidence="7">Outer dynein arm-docking complex subunit 4</fullName>
    </recommendedName>
    <alternativeName>
        <fullName evidence="8">Tetratricopeptide repeat protein 25</fullName>
    </alternativeName>
</protein>
<evidence type="ECO:0000256" key="2">
    <source>
        <dbReference type="ARBA" id="ARBA00022490"/>
    </source>
</evidence>
<dbReference type="PROSITE" id="PS50005">
    <property type="entry name" value="TPR"/>
    <property type="match status" value="1"/>
</dbReference>
<evidence type="ECO:0000256" key="3">
    <source>
        <dbReference type="ARBA" id="ARBA00022737"/>
    </source>
</evidence>
<proteinExistence type="predicted"/>
<dbReference type="AlphaFoldDB" id="A0ABD2QCL1"/>
<evidence type="ECO:0000256" key="5">
    <source>
        <dbReference type="ARBA" id="ARBA00023212"/>
    </source>
</evidence>
<organism evidence="10 11">
    <name type="scientific">Cichlidogyrus casuarinus</name>
    <dbReference type="NCBI Taxonomy" id="1844966"/>
    <lineage>
        <taxon>Eukaryota</taxon>
        <taxon>Metazoa</taxon>
        <taxon>Spiralia</taxon>
        <taxon>Lophotrochozoa</taxon>
        <taxon>Platyhelminthes</taxon>
        <taxon>Monogenea</taxon>
        <taxon>Monopisthocotylea</taxon>
        <taxon>Dactylogyridea</taxon>
        <taxon>Ancyrocephalidae</taxon>
        <taxon>Cichlidogyrus</taxon>
    </lineage>
</organism>